<evidence type="ECO:0000313" key="2">
    <source>
        <dbReference type="Proteomes" id="UP000233556"/>
    </source>
</evidence>
<name>A0A2I0TT09_LIMLA</name>
<evidence type="ECO:0000313" key="1">
    <source>
        <dbReference type="EMBL" id="PKU36946.1"/>
    </source>
</evidence>
<dbReference type="Proteomes" id="UP000233556">
    <property type="component" value="Unassembled WGS sequence"/>
</dbReference>
<gene>
    <name evidence="1" type="ORF">llap_12750</name>
</gene>
<accession>A0A2I0TT09</accession>
<keyword evidence="2" id="KW-1185">Reference proteome</keyword>
<organism evidence="1 2">
    <name type="scientific">Limosa lapponica baueri</name>
    <dbReference type="NCBI Taxonomy" id="1758121"/>
    <lineage>
        <taxon>Eukaryota</taxon>
        <taxon>Metazoa</taxon>
        <taxon>Chordata</taxon>
        <taxon>Craniata</taxon>
        <taxon>Vertebrata</taxon>
        <taxon>Euteleostomi</taxon>
        <taxon>Archelosauria</taxon>
        <taxon>Archosauria</taxon>
        <taxon>Dinosauria</taxon>
        <taxon>Saurischia</taxon>
        <taxon>Theropoda</taxon>
        <taxon>Coelurosauria</taxon>
        <taxon>Aves</taxon>
        <taxon>Neognathae</taxon>
        <taxon>Neoaves</taxon>
        <taxon>Charadriiformes</taxon>
        <taxon>Scolopacidae</taxon>
        <taxon>Limosa</taxon>
    </lineage>
</organism>
<dbReference type="AlphaFoldDB" id="A0A2I0TT09"/>
<reference evidence="2" key="1">
    <citation type="submission" date="2017-11" db="EMBL/GenBank/DDBJ databases">
        <authorList>
            <person name="Lima N.C."/>
            <person name="Parody-Merino A.M."/>
            <person name="Battley P.F."/>
            <person name="Fidler A.E."/>
            <person name="Prosdocimi F."/>
        </authorList>
    </citation>
    <scope>NUCLEOTIDE SEQUENCE [LARGE SCALE GENOMIC DNA]</scope>
</reference>
<proteinExistence type="predicted"/>
<protein>
    <submittedName>
        <fullName evidence="1">Uncharacterized protein</fullName>
    </submittedName>
</protein>
<dbReference type="EMBL" id="KZ507380">
    <property type="protein sequence ID" value="PKU36946.1"/>
    <property type="molecule type" value="Genomic_DNA"/>
</dbReference>
<reference evidence="2" key="2">
    <citation type="submission" date="2017-12" db="EMBL/GenBank/DDBJ databases">
        <title>Genome sequence of the Bar-tailed Godwit (Limosa lapponica baueri).</title>
        <authorList>
            <person name="Lima N.C.B."/>
            <person name="Parody-Merino A.M."/>
            <person name="Battley P.F."/>
            <person name="Fidler A.E."/>
            <person name="Prosdocimi F."/>
        </authorList>
    </citation>
    <scope>NUCLEOTIDE SEQUENCE [LARGE SCALE GENOMIC DNA]</scope>
</reference>
<sequence length="88" mass="9954">MRTRLWLDPPQPRSTREKVLLGWTTACVWARETTQAPRALVVTAEVEELQFLIDLPYKQLLCSAQNYNSGIAVPEGINPYGHELSDVT</sequence>